<dbReference type="EMBL" id="LAZR01001493">
    <property type="protein sequence ID" value="KKN43718.1"/>
    <property type="molecule type" value="Genomic_DNA"/>
</dbReference>
<gene>
    <name evidence="2" type="ORF">LCGC14_0700330</name>
</gene>
<dbReference type="InterPro" id="IPR013815">
    <property type="entry name" value="ATP_grasp_subdomain_1"/>
</dbReference>
<name>A0A0F9TQP8_9ZZZZ</name>
<comment type="caution">
    <text evidence="2">The sequence shown here is derived from an EMBL/GenBank/DDBJ whole genome shotgun (WGS) entry which is preliminary data.</text>
</comment>
<dbReference type="Pfam" id="PF15632">
    <property type="entry name" value="ATPgrasp_Ter"/>
    <property type="match status" value="1"/>
</dbReference>
<dbReference type="PROSITE" id="PS50975">
    <property type="entry name" value="ATP_GRASP"/>
    <property type="match status" value="1"/>
</dbReference>
<dbReference type="GO" id="GO:0005524">
    <property type="term" value="F:ATP binding"/>
    <property type="evidence" value="ECO:0007669"/>
    <property type="project" value="InterPro"/>
</dbReference>
<sequence>MDSNLLSVLVLDANQRSALAVTRSLGKSGQFSITTADATAQALAGASRYSKVYLQHPDPSQQPRDFITWAKDVTARQHFDLVMPTTEVTSQLLLSCKDELPAIELPFAPYETVMALSDKISLVELAKSLNIPVPDSQMFKNSAELVGAAVSYPCVLKPALSHIFTGNDWIHTHVKIIHDEAGLQQALERSPYLRTTPFMLQSFIPGHGGGIFCLYNNGRAAQFFAHERLREKPPEGGVSVLSRSVPVDQELQTSARKLLDSVNWHGVAMVEFRITPEGKPYLMEVNTRFWGSLQLAVDSGVDFPLMLAKAQLGQPVASTNDYRVDQRLRWVLGDVDGLYLYLKGRQSWMKKFMRVVSFLSIRLRHQKHEVNRLHDLMPAWLEFKQYIRALVK</sequence>
<dbReference type="GO" id="GO:0046872">
    <property type="term" value="F:metal ion binding"/>
    <property type="evidence" value="ECO:0007669"/>
    <property type="project" value="InterPro"/>
</dbReference>
<organism evidence="2">
    <name type="scientific">marine sediment metagenome</name>
    <dbReference type="NCBI Taxonomy" id="412755"/>
    <lineage>
        <taxon>unclassified sequences</taxon>
        <taxon>metagenomes</taxon>
        <taxon>ecological metagenomes</taxon>
    </lineage>
</organism>
<evidence type="ECO:0000313" key="2">
    <source>
        <dbReference type="EMBL" id="KKN43718.1"/>
    </source>
</evidence>
<dbReference type="InterPro" id="IPR011761">
    <property type="entry name" value="ATP-grasp"/>
</dbReference>
<dbReference type="AlphaFoldDB" id="A0A0F9TQP8"/>
<evidence type="ECO:0000259" key="1">
    <source>
        <dbReference type="PROSITE" id="PS50975"/>
    </source>
</evidence>
<dbReference type="Gene3D" id="3.30.1490.20">
    <property type="entry name" value="ATP-grasp fold, A domain"/>
    <property type="match status" value="1"/>
</dbReference>
<dbReference type="SUPFAM" id="SSF56059">
    <property type="entry name" value="Glutathione synthetase ATP-binding domain-like"/>
    <property type="match status" value="1"/>
</dbReference>
<accession>A0A0F9TQP8</accession>
<proteinExistence type="predicted"/>
<reference evidence="2" key="1">
    <citation type="journal article" date="2015" name="Nature">
        <title>Complex archaea that bridge the gap between prokaryotes and eukaryotes.</title>
        <authorList>
            <person name="Spang A."/>
            <person name="Saw J.H."/>
            <person name="Jorgensen S.L."/>
            <person name="Zaremba-Niedzwiedzka K."/>
            <person name="Martijn J."/>
            <person name="Lind A.E."/>
            <person name="van Eijk R."/>
            <person name="Schleper C."/>
            <person name="Guy L."/>
            <person name="Ettema T.J."/>
        </authorList>
    </citation>
    <scope>NUCLEOTIDE SEQUENCE</scope>
</reference>
<dbReference type="Gene3D" id="3.30.470.20">
    <property type="entry name" value="ATP-grasp fold, B domain"/>
    <property type="match status" value="1"/>
</dbReference>
<protein>
    <recommendedName>
        <fullName evidence="1">ATP-grasp domain-containing protein</fullName>
    </recommendedName>
</protein>
<feature type="domain" description="ATP-grasp" evidence="1">
    <location>
        <begin position="123"/>
        <end position="312"/>
    </location>
</feature>